<feature type="transmembrane region" description="Helical" evidence="2">
    <location>
        <begin position="98"/>
        <end position="118"/>
    </location>
</feature>
<feature type="transmembrane region" description="Helical" evidence="2">
    <location>
        <begin position="152"/>
        <end position="176"/>
    </location>
</feature>
<dbReference type="EMBL" id="LK052937">
    <property type="protein sequence ID" value="CDR36667.1"/>
    <property type="molecule type" value="Genomic_DNA"/>
</dbReference>
<proteinExistence type="predicted"/>
<organism evidence="3">
    <name type="scientific">Rhodotorula toruloides</name>
    <name type="common">Yeast</name>
    <name type="synonym">Rhodosporidium toruloides</name>
    <dbReference type="NCBI Taxonomy" id="5286"/>
    <lineage>
        <taxon>Eukaryota</taxon>
        <taxon>Fungi</taxon>
        <taxon>Dikarya</taxon>
        <taxon>Basidiomycota</taxon>
        <taxon>Pucciniomycotina</taxon>
        <taxon>Microbotryomycetes</taxon>
        <taxon>Sporidiobolales</taxon>
        <taxon>Sporidiobolaceae</taxon>
        <taxon>Rhodotorula</taxon>
    </lineage>
</organism>
<sequence length="283" mass="30711">MVKLMLISPRKLFEQSFLAGTIFAVAALTLLVDLAIIALRGYAFNLVSGWTGLSELGDGLEAIAYSCLVALVWYIVLAFLLVDVIATLLLPSRDLQEGAVISFGVIAIMQIPLVALFLKWELSWLNSITLQTACWLSQHSISCEDWWTAVRVFSLTTGISGLVLHLLLLALCACYVHTRPATGAGLLWTRTKKHGRGRFARRKKEAKEGKTERRQKKGDSAPSTTKGRTGRYDGDGSDSSDGSLDGVPPPASTISPPQPRSTASDVHTDSGSDSAVEKQPLRR</sequence>
<reference evidence="3" key="1">
    <citation type="journal article" date="2014" name="Genome Announc.">
        <title>Draft genome sequence of Rhodosporidium toruloides CECT1137, an oleaginous yeast of biotechnological interest.</title>
        <authorList>
            <person name="Morin N."/>
            <person name="Calcas X."/>
            <person name="Devillers H."/>
            <person name="Durrens P."/>
            <person name="Sherman D.J."/>
            <person name="Nicaud J.-M."/>
            <person name="Neuveglise C."/>
        </authorList>
    </citation>
    <scope>NUCLEOTIDE SEQUENCE</scope>
    <source>
        <strain evidence="3">CECT1137</strain>
    </source>
</reference>
<name>A0A061AHR5_RHOTO</name>
<accession>A0A061AHR5</accession>
<feature type="compositionally biased region" description="Basic and acidic residues" evidence="1">
    <location>
        <begin position="266"/>
        <end position="283"/>
    </location>
</feature>
<feature type="transmembrane region" description="Helical" evidence="2">
    <location>
        <begin position="63"/>
        <end position="86"/>
    </location>
</feature>
<feature type="region of interest" description="Disordered" evidence="1">
    <location>
        <begin position="195"/>
        <end position="283"/>
    </location>
</feature>
<evidence type="ECO:0000313" key="3">
    <source>
        <dbReference type="EMBL" id="CDR36667.1"/>
    </source>
</evidence>
<feature type="compositionally biased region" description="Low complexity" evidence="1">
    <location>
        <begin position="237"/>
        <end position="246"/>
    </location>
</feature>
<feature type="compositionally biased region" description="Basic residues" evidence="1">
    <location>
        <begin position="195"/>
        <end position="204"/>
    </location>
</feature>
<keyword evidence="2" id="KW-0472">Membrane</keyword>
<dbReference type="OrthoDB" id="2528188at2759"/>
<evidence type="ECO:0000256" key="2">
    <source>
        <dbReference type="SAM" id="Phobius"/>
    </source>
</evidence>
<keyword evidence="2" id="KW-0812">Transmembrane</keyword>
<protein>
    <submittedName>
        <fullName evidence="3">RHTO0S02e05292g1_1</fullName>
    </submittedName>
</protein>
<keyword evidence="2" id="KW-1133">Transmembrane helix</keyword>
<gene>
    <name evidence="3" type="ORF">RHTO0S_02e05292g</name>
</gene>
<evidence type="ECO:0000256" key="1">
    <source>
        <dbReference type="SAM" id="MobiDB-lite"/>
    </source>
</evidence>
<dbReference type="AlphaFoldDB" id="A0A061AHR5"/>
<feature type="compositionally biased region" description="Pro residues" evidence="1">
    <location>
        <begin position="247"/>
        <end position="259"/>
    </location>
</feature>
<feature type="transmembrane region" description="Helical" evidence="2">
    <location>
        <begin position="21"/>
        <end position="43"/>
    </location>
</feature>